<accession>A0ABW9NTI2</accession>
<feature type="transmembrane region" description="Helical" evidence="2">
    <location>
        <begin position="43"/>
        <end position="64"/>
    </location>
</feature>
<keyword evidence="2" id="KW-0472">Membrane</keyword>
<evidence type="ECO:0008006" key="5">
    <source>
        <dbReference type="Google" id="ProtNLM"/>
    </source>
</evidence>
<organism evidence="3 4">
    <name type="scientific">Streptomyces katsurahamanus</name>
    <dbReference type="NCBI Taxonomy" id="2577098"/>
    <lineage>
        <taxon>Bacteria</taxon>
        <taxon>Bacillati</taxon>
        <taxon>Actinomycetota</taxon>
        <taxon>Actinomycetes</taxon>
        <taxon>Kitasatosporales</taxon>
        <taxon>Streptomycetaceae</taxon>
        <taxon>Streptomyces</taxon>
    </lineage>
</organism>
<reference evidence="3 4" key="1">
    <citation type="submission" date="2019-06" db="EMBL/GenBank/DDBJ databases">
        <title>Comparative genomics and metabolomics analyses of clavulanic acid producing Streptomyces species provides insight into specialized metabolism and evolution of beta-lactam biosynthetic gene clusters.</title>
        <authorList>
            <person name="Moore M.A."/>
            <person name="Cruz-Morales P."/>
            <person name="Barona Gomez F."/>
            <person name="Kapil T."/>
        </authorList>
    </citation>
    <scope>NUCLEOTIDE SEQUENCE [LARGE SCALE GENOMIC DNA]</scope>
    <source>
        <strain evidence="3 4">T-272</strain>
    </source>
</reference>
<proteinExistence type="predicted"/>
<evidence type="ECO:0000256" key="2">
    <source>
        <dbReference type="SAM" id="Phobius"/>
    </source>
</evidence>
<keyword evidence="4" id="KW-1185">Reference proteome</keyword>
<dbReference type="Proteomes" id="UP000460558">
    <property type="component" value="Unassembled WGS sequence"/>
</dbReference>
<gene>
    <name evidence="3" type="ORF">FFZ77_12840</name>
</gene>
<comment type="caution">
    <text evidence="3">The sequence shown here is derived from an EMBL/GenBank/DDBJ whole genome shotgun (WGS) entry which is preliminary data.</text>
</comment>
<keyword evidence="2" id="KW-0812">Transmembrane</keyword>
<evidence type="ECO:0000313" key="4">
    <source>
        <dbReference type="Proteomes" id="UP000460558"/>
    </source>
</evidence>
<feature type="compositionally biased region" description="Gly residues" evidence="1">
    <location>
        <begin position="1"/>
        <end position="10"/>
    </location>
</feature>
<evidence type="ECO:0000256" key="1">
    <source>
        <dbReference type="SAM" id="MobiDB-lite"/>
    </source>
</evidence>
<dbReference type="EMBL" id="VDEQ01000134">
    <property type="protein sequence ID" value="MQS36461.1"/>
    <property type="molecule type" value="Genomic_DNA"/>
</dbReference>
<name>A0ABW9NTI2_9ACTN</name>
<protein>
    <recommendedName>
        <fullName evidence="5">LPXTG cell wall anchor domain-containing protein</fullName>
    </recommendedName>
</protein>
<evidence type="ECO:0000313" key="3">
    <source>
        <dbReference type="EMBL" id="MQS36461.1"/>
    </source>
</evidence>
<sequence length="72" mass="6720">MGPGASGASGGEELPSARHDDPLKPGGGVRAGSGGSLDGLSPVQITAGSALIAGAVGGGTVLLYRRRAGHGG</sequence>
<feature type="compositionally biased region" description="Gly residues" evidence="1">
    <location>
        <begin position="25"/>
        <end position="37"/>
    </location>
</feature>
<keyword evidence="2" id="KW-1133">Transmembrane helix</keyword>
<feature type="region of interest" description="Disordered" evidence="1">
    <location>
        <begin position="1"/>
        <end position="40"/>
    </location>
</feature>